<name>A0A2T7PST7_POMCA</name>
<dbReference type="GO" id="GO:0061630">
    <property type="term" value="F:ubiquitin protein ligase activity"/>
    <property type="evidence" value="ECO:0007669"/>
    <property type="project" value="TreeGrafter"/>
</dbReference>
<dbReference type="SMART" id="SM00336">
    <property type="entry name" value="BBOX"/>
    <property type="match status" value="1"/>
</dbReference>
<dbReference type="InterPro" id="IPR017907">
    <property type="entry name" value="Znf_RING_CS"/>
</dbReference>
<dbReference type="PANTHER" id="PTHR25462">
    <property type="entry name" value="BONUS, ISOFORM C-RELATED"/>
    <property type="match status" value="1"/>
</dbReference>
<evidence type="ECO:0000313" key="8">
    <source>
        <dbReference type="Proteomes" id="UP000245119"/>
    </source>
</evidence>
<dbReference type="AlphaFoldDB" id="A0A2T7PST7"/>
<dbReference type="PANTHER" id="PTHR25462:SF299">
    <property type="entry name" value="E3 UBIQUITIN-PROTEIN LIGASE TRIM56"/>
    <property type="match status" value="1"/>
</dbReference>
<comment type="caution">
    <text evidence="7">The sequence shown here is derived from an EMBL/GenBank/DDBJ whole genome shotgun (WGS) entry which is preliminary data.</text>
</comment>
<dbReference type="SUPFAM" id="SSF57850">
    <property type="entry name" value="RING/U-box"/>
    <property type="match status" value="1"/>
</dbReference>
<dbReference type="Gene3D" id="3.30.160.60">
    <property type="entry name" value="Classic Zinc Finger"/>
    <property type="match status" value="1"/>
</dbReference>
<gene>
    <name evidence="7" type="ORF">C0Q70_03431</name>
</gene>
<dbReference type="InterPro" id="IPR000315">
    <property type="entry name" value="Znf_B-box"/>
</dbReference>
<proteinExistence type="predicted"/>
<feature type="domain" description="B box-type" evidence="6">
    <location>
        <begin position="82"/>
        <end position="123"/>
    </location>
</feature>
<dbReference type="PROSITE" id="PS00518">
    <property type="entry name" value="ZF_RING_1"/>
    <property type="match status" value="1"/>
</dbReference>
<sequence>MEAAQKNMICPVCLEVYRSPRFLPCHHSFCLPCLEQLAKTHGNTIPCPSCREPAKLPRGGVRALKVNFYFKEEDLERARRPVDKSMCPTHPEERLTFYCTKCDQPLCLRCRLTKHDGHGAVDLSEAATRCKRTIEEELRRLQISVERITDQSESCKLKETLAKKKREAVMKEKDDN</sequence>
<evidence type="ECO:0000256" key="3">
    <source>
        <dbReference type="ARBA" id="ARBA00022833"/>
    </source>
</evidence>
<evidence type="ECO:0000259" key="5">
    <source>
        <dbReference type="PROSITE" id="PS50089"/>
    </source>
</evidence>
<dbReference type="Pfam" id="PF00643">
    <property type="entry name" value="zf-B_box"/>
    <property type="match status" value="1"/>
</dbReference>
<dbReference type="SUPFAM" id="SSF57845">
    <property type="entry name" value="B-box zinc-binding domain"/>
    <property type="match status" value="1"/>
</dbReference>
<dbReference type="GO" id="GO:0045087">
    <property type="term" value="P:innate immune response"/>
    <property type="evidence" value="ECO:0007669"/>
    <property type="project" value="TreeGrafter"/>
</dbReference>
<dbReference type="InterPro" id="IPR013083">
    <property type="entry name" value="Znf_RING/FYVE/PHD"/>
</dbReference>
<keyword evidence="2 4" id="KW-0863">Zinc-finger</keyword>
<dbReference type="PROSITE" id="PS50119">
    <property type="entry name" value="ZF_BBOX"/>
    <property type="match status" value="1"/>
</dbReference>
<evidence type="ECO:0000256" key="2">
    <source>
        <dbReference type="ARBA" id="ARBA00022771"/>
    </source>
</evidence>
<keyword evidence="3" id="KW-0862">Zinc</keyword>
<evidence type="ECO:0000259" key="6">
    <source>
        <dbReference type="PROSITE" id="PS50119"/>
    </source>
</evidence>
<dbReference type="PROSITE" id="PS50089">
    <property type="entry name" value="ZF_RING_2"/>
    <property type="match status" value="1"/>
</dbReference>
<organism evidence="7 8">
    <name type="scientific">Pomacea canaliculata</name>
    <name type="common">Golden apple snail</name>
    <dbReference type="NCBI Taxonomy" id="400727"/>
    <lineage>
        <taxon>Eukaryota</taxon>
        <taxon>Metazoa</taxon>
        <taxon>Spiralia</taxon>
        <taxon>Lophotrochozoa</taxon>
        <taxon>Mollusca</taxon>
        <taxon>Gastropoda</taxon>
        <taxon>Caenogastropoda</taxon>
        <taxon>Architaenioglossa</taxon>
        <taxon>Ampullarioidea</taxon>
        <taxon>Ampullariidae</taxon>
        <taxon>Pomacea</taxon>
    </lineage>
</organism>
<dbReference type="Pfam" id="PF13445">
    <property type="entry name" value="zf-RING_UBOX"/>
    <property type="match status" value="1"/>
</dbReference>
<evidence type="ECO:0000313" key="7">
    <source>
        <dbReference type="EMBL" id="PVD36447.1"/>
    </source>
</evidence>
<dbReference type="Gene3D" id="3.30.40.10">
    <property type="entry name" value="Zinc/RING finger domain, C3HC4 (zinc finger)"/>
    <property type="match status" value="1"/>
</dbReference>
<dbReference type="OrthoDB" id="111250at2759"/>
<dbReference type="InterPro" id="IPR001841">
    <property type="entry name" value="Znf_RING"/>
</dbReference>
<keyword evidence="1" id="KW-0479">Metal-binding</keyword>
<dbReference type="GO" id="GO:0005654">
    <property type="term" value="C:nucleoplasm"/>
    <property type="evidence" value="ECO:0007669"/>
    <property type="project" value="TreeGrafter"/>
</dbReference>
<dbReference type="InterPro" id="IPR027370">
    <property type="entry name" value="Znf-RING_euk"/>
</dbReference>
<dbReference type="GO" id="GO:0008270">
    <property type="term" value="F:zinc ion binding"/>
    <property type="evidence" value="ECO:0007669"/>
    <property type="project" value="UniProtKB-KW"/>
</dbReference>
<accession>A0A2T7PST7</accession>
<dbReference type="Proteomes" id="UP000245119">
    <property type="component" value="Linkage Group LG2"/>
</dbReference>
<dbReference type="EMBL" id="PZQS01000002">
    <property type="protein sequence ID" value="PVD36447.1"/>
    <property type="molecule type" value="Genomic_DNA"/>
</dbReference>
<protein>
    <recommendedName>
        <fullName evidence="9">RING-type domain-containing protein</fullName>
    </recommendedName>
</protein>
<evidence type="ECO:0000256" key="1">
    <source>
        <dbReference type="ARBA" id="ARBA00022723"/>
    </source>
</evidence>
<evidence type="ECO:0008006" key="9">
    <source>
        <dbReference type="Google" id="ProtNLM"/>
    </source>
</evidence>
<dbReference type="GO" id="GO:0060340">
    <property type="term" value="P:positive regulation of type I interferon-mediated signaling pathway"/>
    <property type="evidence" value="ECO:0007669"/>
    <property type="project" value="TreeGrafter"/>
</dbReference>
<keyword evidence="8" id="KW-1185">Reference proteome</keyword>
<dbReference type="SMART" id="SM00184">
    <property type="entry name" value="RING"/>
    <property type="match status" value="1"/>
</dbReference>
<reference evidence="7 8" key="1">
    <citation type="submission" date="2018-04" db="EMBL/GenBank/DDBJ databases">
        <title>The genome of golden apple snail Pomacea canaliculata provides insight into stress tolerance and invasive adaptation.</title>
        <authorList>
            <person name="Liu C."/>
            <person name="Liu B."/>
            <person name="Ren Y."/>
            <person name="Zhang Y."/>
            <person name="Wang H."/>
            <person name="Li S."/>
            <person name="Jiang F."/>
            <person name="Yin L."/>
            <person name="Zhang G."/>
            <person name="Qian W."/>
            <person name="Fan W."/>
        </authorList>
    </citation>
    <scope>NUCLEOTIDE SEQUENCE [LARGE SCALE GENOMIC DNA]</scope>
    <source>
        <strain evidence="7">SZHN2017</strain>
        <tissue evidence="7">Muscle</tissue>
    </source>
</reference>
<evidence type="ECO:0000256" key="4">
    <source>
        <dbReference type="PROSITE-ProRule" id="PRU00024"/>
    </source>
</evidence>
<dbReference type="InterPro" id="IPR047153">
    <property type="entry name" value="TRIM45/56/19-like"/>
</dbReference>
<feature type="domain" description="RING-type" evidence="5">
    <location>
        <begin position="10"/>
        <end position="51"/>
    </location>
</feature>